<dbReference type="GO" id="GO:0000150">
    <property type="term" value="F:DNA strand exchange activity"/>
    <property type="evidence" value="ECO:0007669"/>
    <property type="project" value="InterPro"/>
</dbReference>
<evidence type="ECO:0000259" key="4">
    <source>
        <dbReference type="PROSITE" id="PS51736"/>
    </source>
</evidence>
<dbReference type="PANTHER" id="PTHR30461:SF2">
    <property type="entry name" value="SERINE RECOMBINASE PINE-RELATED"/>
    <property type="match status" value="1"/>
</dbReference>
<gene>
    <name evidence="5" type="ORF">UFOPK3772_03297</name>
</gene>
<organism evidence="5">
    <name type="scientific">freshwater metagenome</name>
    <dbReference type="NCBI Taxonomy" id="449393"/>
    <lineage>
        <taxon>unclassified sequences</taxon>
        <taxon>metagenomes</taxon>
        <taxon>ecological metagenomes</taxon>
    </lineage>
</organism>
<evidence type="ECO:0000256" key="2">
    <source>
        <dbReference type="ARBA" id="ARBA00023125"/>
    </source>
</evidence>
<keyword evidence="3" id="KW-0233">DNA recombination</keyword>
<keyword evidence="2" id="KW-0238">DNA-binding</keyword>
<dbReference type="GO" id="GO:0003677">
    <property type="term" value="F:DNA binding"/>
    <property type="evidence" value="ECO:0007669"/>
    <property type="project" value="UniProtKB-KW"/>
</dbReference>
<dbReference type="EMBL" id="CAFBNE010000184">
    <property type="protein sequence ID" value="CAB4970054.1"/>
    <property type="molecule type" value="Genomic_DNA"/>
</dbReference>
<dbReference type="InterPro" id="IPR006120">
    <property type="entry name" value="Resolvase_HTH_dom"/>
</dbReference>
<dbReference type="Pfam" id="PF00239">
    <property type="entry name" value="Resolvase"/>
    <property type="match status" value="1"/>
</dbReference>
<evidence type="ECO:0000313" key="5">
    <source>
        <dbReference type="EMBL" id="CAB4970054.1"/>
    </source>
</evidence>
<dbReference type="InterPro" id="IPR009057">
    <property type="entry name" value="Homeodomain-like_sf"/>
</dbReference>
<dbReference type="Gene3D" id="3.40.50.1390">
    <property type="entry name" value="Resolvase, N-terminal catalytic domain"/>
    <property type="match status" value="1"/>
</dbReference>
<dbReference type="PROSITE" id="PS51736">
    <property type="entry name" value="RECOMBINASES_3"/>
    <property type="match status" value="1"/>
</dbReference>
<dbReference type="InterPro" id="IPR036162">
    <property type="entry name" value="Resolvase-like_N_sf"/>
</dbReference>
<evidence type="ECO:0000256" key="3">
    <source>
        <dbReference type="ARBA" id="ARBA00023172"/>
    </source>
</evidence>
<protein>
    <submittedName>
        <fullName evidence="5">Unannotated protein</fullName>
    </submittedName>
</protein>
<dbReference type="SMART" id="SM00857">
    <property type="entry name" value="Resolvase"/>
    <property type="match status" value="1"/>
</dbReference>
<dbReference type="InterPro" id="IPR050639">
    <property type="entry name" value="SSR_resolvase"/>
</dbReference>
<dbReference type="SUPFAM" id="SSF53041">
    <property type="entry name" value="Resolvase-like"/>
    <property type="match status" value="1"/>
</dbReference>
<name>A0A6J7LXB1_9ZZZZ</name>
<dbReference type="CDD" id="cd03768">
    <property type="entry name" value="SR_ResInv"/>
    <property type="match status" value="1"/>
</dbReference>
<accession>A0A6J7LXB1</accession>
<feature type="domain" description="Resolvase/invertase-type recombinase catalytic" evidence="4">
    <location>
        <begin position="2"/>
        <end position="140"/>
    </location>
</feature>
<reference evidence="5" key="1">
    <citation type="submission" date="2020-05" db="EMBL/GenBank/DDBJ databases">
        <authorList>
            <person name="Chiriac C."/>
            <person name="Salcher M."/>
            <person name="Ghai R."/>
            <person name="Kavagutti S V."/>
        </authorList>
    </citation>
    <scope>NUCLEOTIDE SEQUENCE</scope>
</reference>
<proteinExistence type="inferred from homology"/>
<dbReference type="Gene3D" id="1.10.10.60">
    <property type="entry name" value="Homeodomain-like"/>
    <property type="match status" value="1"/>
</dbReference>
<dbReference type="AlphaFoldDB" id="A0A6J7LXB1"/>
<comment type="similarity">
    <text evidence="1">Belongs to the site-specific recombinase resolvase family.</text>
</comment>
<dbReference type="Pfam" id="PF02796">
    <property type="entry name" value="HTH_7"/>
    <property type="match status" value="1"/>
</dbReference>
<dbReference type="PANTHER" id="PTHR30461">
    <property type="entry name" value="DNA-INVERTASE FROM LAMBDOID PROPHAGE"/>
    <property type="match status" value="1"/>
</dbReference>
<dbReference type="InterPro" id="IPR006119">
    <property type="entry name" value="Resolv_N"/>
</dbReference>
<evidence type="ECO:0000256" key="1">
    <source>
        <dbReference type="ARBA" id="ARBA00009913"/>
    </source>
</evidence>
<dbReference type="SUPFAM" id="SSF46689">
    <property type="entry name" value="Homeodomain-like"/>
    <property type="match status" value="1"/>
</dbReference>
<sequence length="189" mass="20200">MTVFGYMRVSTNETRQSFRSQKDALRKAGATKYFADTMSGLKSYKDRPELSALLDVVVAGDEVVIFALSRATRSLPDLLELVALLEAKGVGLRSISEGVVDTTTPHGKFMVSILGAVAELEAEWTRARVNAGVAAARARGHIGGRRPKLSAEQVALAQRLRAEGQTVIAIGGMLGVSRPTVYKALADAL</sequence>
<dbReference type="CDD" id="cd00569">
    <property type="entry name" value="HTH_Hin_like"/>
    <property type="match status" value="1"/>
</dbReference>